<evidence type="ECO:0000313" key="2">
    <source>
        <dbReference type="EMBL" id="WZU69417.1"/>
    </source>
</evidence>
<feature type="domain" description="PilZ" evidence="1">
    <location>
        <begin position="6"/>
        <end position="86"/>
    </location>
</feature>
<evidence type="ECO:0000313" key="3">
    <source>
        <dbReference type="Proteomes" id="UP001470809"/>
    </source>
</evidence>
<reference evidence="2" key="1">
    <citation type="submission" date="2024-08" db="EMBL/GenBank/DDBJ databases">
        <title>Phylogenomic analyses of a clade within the roseobacter group suggest taxonomic reassignments of species of the genera Aestuariivita, Citreicella, Loktanella, Nautella, Pelagibaca, Ruegeria, Thalassobius, Thiobacimonas and Tropicibacter, and the proposal o.</title>
        <authorList>
            <person name="Jeon C.O."/>
        </authorList>
    </citation>
    <scope>NUCLEOTIDE SEQUENCE</scope>
    <source>
        <strain evidence="2">SS1-5</strain>
    </source>
</reference>
<sequence>MQYRPHRYNTQFPLTLLTPAGEQSARVVDINNDGARLEGPKALRRGDKVQLNVLSHRVEAVVQWAFGGRAGISFRPKLSDDHVDTLRFRRDGRSGYRRGSVGFVEMR</sequence>
<dbReference type="RefSeq" id="WP_342078710.1">
    <property type="nucleotide sequence ID" value="NZ_CP151767.2"/>
</dbReference>
<protein>
    <submittedName>
        <fullName evidence="2">PilZ domain-containing protein</fullName>
    </submittedName>
</protein>
<dbReference type="SUPFAM" id="SSF141371">
    <property type="entry name" value="PilZ domain-like"/>
    <property type="match status" value="1"/>
</dbReference>
<dbReference type="GO" id="GO:0035438">
    <property type="term" value="F:cyclic-di-GMP binding"/>
    <property type="evidence" value="ECO:0007669"/>
    <property type="project" value="InterPro"/>
</dbReference>
<dbReference type="EMBL" id="CP151767">
    <property type="protein sequence ID" value="WZU69417.1"/>
    <property type="molecule type" value="Genomic_DNA"/>
</dbReference>
<gene>
    <name evidence="2" type="ORF">AABB31_11560</name>
</gene>
<organism evidence="2 3">
    <name type="scientific">Yoonia rhodophyticola</name>
    <dbReference type="NCBI Taxonomy" id="3137370"/>
    <lineage>
        <taxon>Bacteria</taxon>
        <taxon>Pseudomonadati</taxon>
        <taxon>Pseudomonadota</taxon>
        <taxon>Alphaproteobacteria</taxon>
        <taxon>Rhodobacterales</taxon>
        <taxon>Paracoccaceae</taxon>
        <taxon>Yoonia</taxon>
    </lineage>
</organism>
<name>A0AAN0NLP9_9RHOB</name>
<proteinExistence type="predicted"/>
<evidence type="ECO:0000259" key="1">
    <source>
        <dbReference type="Pfam" id="PF07238"/>
    </source>
</evidence>
<dbReference type="AlphaFoldDB" id="A0AAN0NLP9"/>
<accession>A0AAN0NLP9</accession>
<keyword evidence="3" id="KW-1185">Reference proteome</keyword>
<dbReference type="InterPro" id="IPR009875">
    <property type="entry name" value="PilZ_domain"/>
</dbReference>
<dbReference type="Proteomes" id="UP001470809">
    <property type="component" value="Chromosome"/>
</dbReference>
<dbReference type="Pfam" id="PF07238">
    <property type="entry name" value="PilZ"/>
    <property type="match status" value="1"/>
</dbReference>
<dbReference type="KEGG" id="yrh:AABB31_11560"/>